<dbReference type="EMBL" id="CP060010">
    <property type="protein sequence ID" value="QTN35124.1"/>
    <property type="molecule type" value="Genomic_DNA"/>
</dbReference>
<dbReference type="PRINTS" id="PR00598">
    <property type="entry name" value="HTHMARR"/>
</dbReference>
<feature type="region of interest" description="Disordered" evidence="1">
    <location>
        <begin position="1"/>
        <end position="26"/>
    </location>
</feature>
<protein>
    <submittedName>
        <fullName evidence="3">MarR family transcriptional regulator</fullName>
    </submittedName>
</protein>
<sequence>MLEASEIPTTEPRVPKPFKPDPPDGDLSKERLELWLRLLKASGLIEEELRRRFRSECNSTLPRFDVMATLAAAGSGLKMSEISAKLRVSNGNITGIVDKLSEEGIAARVPLPGDRRAHLVQLTDKGRKVYEDHAKAHAGWIDEILSGLNADDIEGMILRLDYMTKFLESDDD</sequence>
<dbReference type="SUPFAM" id="SSF46785">
    <property type="entry name" value="Winged helix' DNA-binding domain"/>
    <property type="match status" value="1"/>
</dbReference>
<evidence type="ECO:0000313" key="3">
    <source>
        <dbReference type="EMBL" id="QTN35124.1"/>
    </source>
</evidence>
<dbReference type="InterPro" id="IPR000835">
    <property type="entry name" value="HTH_MarR-typ"/>
</dbReference>
<dbReference type="AlphaFoldDB" id="A0A975I6P1"/>
<dbReference type="KEGG" id="cact:HZ995_11585"/>
<gene>
    <name evidence="3" type="ORF">HZ995_11585</name>
</gene>
<dbReference type="RefSeq" id="WP_209355810.1">
    <property type="nucleotide sequence ID" value="NZ_CP060010.1"/>
</dbReference>
<dbReference type="Proteomes" id="UP000665026">
    <property type="component" value="Chromosome"/>
</dbReference>
<dbReference type="InterPro" id="IPR036388">
    <property type="entry name" value="WH-like_DNA-bd_sf"/>
</dbReference>
<accession>A0A975I6P1</accession>
<dbReference type="GO" id="GO:0006950">
    <property type="term" value="P:response to stress"/>
    <property type="evidence" value="ECO:0007669"/>
    <property type="project" value="TreeGrafter"/>
</dbReference>
<evidence type="ECO:0000259" key="2">
    <source>
        <dbReference type="PROSITE" id="PS50995"/>
    </source>
</evidence>
<dbReference type="Gene3D" id="1.10.10.10">
    <property type="entry name" value="Winged helix-like DNA-binding domain superfamily/Winged helix DNA-binding domain"/>
    <property type="match status" value="1"/>
</dbReference>
<evidence type="ECO:0000313" key="4">
    <source>
        <dbReference type="Proteomes" id="UP000665026"/>
    </source>
</evidence>
<dbReference type="InterPro" id="IPR039422">
    <property type="entry name" value="MarR/SlyA-like"/>
</dbReference>
<reference evidence="3" key="1">
    <citation type="submission" date="2020-07" db="EMBL/GenBank/DDBJ databases">
        <title>Genome sequences of bacteria associated with the marine, planktonic diatom Thalassiosira profunda strain ECT2AJA-044.</title>
        <authorList>
            <person name="Gargas C.B."/>
            <person name="Roberts W.R."/>
            <person name="Alverson A.J."/>
        </authorList>
    </citation>
    <scope>NUCLEOTIDE SEQUENCE</scope>
    <source>
        <strain evidence="3">ECT2AJA-044</strain>
    </source>
</reference>
<dbReference type="Pfam" id="PF01047">
    <property type="entry name" value="MarR"/>
    <property type="match status" value="1"/>
</dbReference>
<dbReference type="PANTHER" id="PTHR33164:SF43">
    <property type="entry name" value="HTH-TYPE TRANSCRIPTIONAL REPRESSOR YETL"/>
    <property type="match status" value="1"/>
</dbReference>
<evidence type="ECO:0000256" key="1">
    <source>
        <dbReference type="SAM" id="MobiDB-lite"/>
    </source>
</evidence>
<dbReference type="SMART" id="SM00347">
    <property type="entry name" value="HTH_MARR"/>
    <property type="match status" value="1"/>
</dbReference>
<name>A0A975I6P1_9RHOB</name>
<dbReference type="PROSITE" id="PS50995">
    <property type="entry name" value="HTH_MARR_2"/>
    <property type="match status" value="1"/>
</dbReference>
<dbReference type="InterPro" id="IPR036390">
    <property type="entry name" value="WH_DNA-bd_sf"/>
</dbReference>
<feature type="domain" description="HTH marR-type" evidence="2">
    <location>
        <begin position="31"/>
        <end position="165"/>
    </location>
</feature>
<proteinExistence type="predicted"/>
<dbReference type="PANTHER" id="PTHR33164">
    <property type="entry name" value="TRANSCRIPTIONAL REGULATOR, MARR FAMILY"/>
    <property type="match status" value="1"/>
</dbReference>
<organism evidence="3 4">
    <name type="scientific">Cognatishimia activa</name>
    <dbReference type="NCBI Taxonomy" id="1715691"/>
    <lineage>
        <taxon>Bacteria</taxon>
        <taxon>Pseudomonadati</taxon>
        <taxon>Pseudomonadota</taxon>
        <taxon>Alphaproteobacteria</taxon>
        <taxon>Rhodobacterales</taxon>
        <taxon>Paracoccaceae</taxon>
        <taxon>Cognatishimia</taxon>
    </lineage>
</organism>
<dbReference type="GO" id="GO:0003700">
    <property type="term" value="F:DNA-binding transcription factor activity"/>
    <property type="evidence" value="ECO:0007669"/>
    <property type="project" value="InterPro"/>
</dbReference>